<accession>A0A7R8ZMR2</accession>
<dbReference type="SMART" id="SM00587">
    <property type="entry name" value="CHK"/>
    <property type="match status" value="1"/>
</dbReference>
<dbReference type="InterPro" id="IPR011009">
    <property type="entry name" value="Kinase-like_dom_sf"/>
</dbReference>
<dbReference type="InterPro" id="IPR004119">
    <property type="entry name" value="EcKL"/>
</dbReference>
<protein>
    <submittedName>
        <fullName evidence="1">Uncharacterized protein</fullName>
    </submittedName>
</protein>
<proteinExistence type="predicted"/>
<evidence type="ECO:0000313" key="1">
    <source>
        <dbReference type="EMBL" id="CAD7227363.1"/>
    </source>
</evidence>
<sequence>MQPSEVVFVPESIDDITPQWLQECVLKEQIEGEFEVVNLKRTCATDSQDRQGYTSLMIRIEVDVEIKTTEEKKKINLFAKLYPPNEQHRKMVREIMVFDREIFVYTSLLNSIRSAQESSKVQLEPFWPKCVFTAMNRDARVSAVIMEDLKARGFILMDKTKGLDFEHLNLGCKAFARTHALTFHLKQTVGVEQFLINNYQLLQEPLDIFKHIFDINFDISIGFLKGSGRPDLAKRMEDFREKQKEPLGVHLRSILSRPHRMRTLIQGDCWVNNMMFRHELQDGKEVPVEIKLLDLQCVRYGHPCEDLTYFLFTSSYSYQRNPFTEQLLRNYYETFFNSLFELGSSFTRSQYTFDELKADYNSFREMGLILGAFFVIAQMADPKDVPNLDTAEGDVIEVFRKFIEDLGTRPVPGPIAKRTQDLAEDAVAHGVI</sequence>
<dbReference type="PANTHER" id="PTHR11012:SF30">
    <property type="entry name" value="PROTEIN KINASE-LIKE DOMAIN-CONTAINING"/>
    <property type="match status" value="1"/>
</dbReference>
<dbReference type="AlphaFoldDB" id="A0A7R8ZMR2"/>
<dbReference type="PANTHER" id="PTHR11012">
    <property type="entry name" value="PROTEIN KINASE-LIKE DOMAIN-CONTAINING"/>
    <property type="match status" value="1"/>
</dbReference>
<organism evidence="1">
    <name type="scientific">Cyprideis torosa</name>
    <dbReference type="NCBI Taxonomy" id="163714"/>
    <lineage>
        <taxon>Eukaryota</taxon>
        <taxon>Metazoa</taxon>
        <taxon>Ecdysozoa</taxon>
        <taxon>Arthropoda</taxon>
        <taxon>Crustacea</taxon>
        <taxon>Oligostraca</taxon>
        <taxon>Ostracoda</taxon>
        <taxon>Podocopa</taxon>
        <taxon>Podocopida</taxon>
        <taxon>Cytherocopina</taxon>
        <taxon>Cytheroidea</taxon>
        <taxon>Cytherideidae</taxon>
        <taxon>Cyprideis</taxon>
    </lineage>
</organism>
<dbReference type="SUPFAM" id="SSF56112">
    <property type="entry name" value="Protein kinase-like (PK-like)"/>
    <property type="match status" value="1"/>
</dbReference>
<gene>
    <name evidence="1" type="ORF">CTOB1V02_LOCUS5271</name>
</gene>
<reference evidence="1" key="1">
    <citation type="submission" date="2020-11" db="EMBL/GenBank/DDBJ databases">
        <authorList>
            <person name="Tran Van P."/>
        </authorList>
    </citation>
    <scope>NUCLEOTIDE SEQUENCE</scope>
</reference>
<dbReference type="InterPro" id="IPR015897">
    <property type="entry name" value="CHK_kinase-like"/>
</dbReference>
<name>A0A7R8ZMR2_9CRUS</name>
<dbReference type="OrthoDB" id="6381776at2759"/>
<dbReference type="Pfam" id="PF02958">
    <property type="entry name" value="EcKL"/>
    <property type="match status" value="1"/>
</dbReference>
<dbReference type="Gene3D" id="3.90.1200.10">
    <property type="match status" value="1"/>
</dbReference>
<dbReference type="EMBL" id="OB661112">
    <property type="protein sequence ID" value="CAD7227363.1"/>
    <property type="molecule type" value="Genomic_DNA"/>
</dbReference>